<keyword evidence="1" id="KW-0472">Membrane</keyword>
<feature type="transmembrane region" description="Helical" evidence="1">
    <location>
        <begin position="627"/>
        <end position="647"/>
    </location>
</feature>
<feature type="transmembrane region" description="Helical" evidence="1">
    <location>
        <begin position="508"/>
        <end position="533"/>
    </location>
</feature>
<dbReference type="InterPro" id="IPR050491">
    <property type="entry name" value="AmpC-like"/>
</dbReference>
<evidence type="ECO:0000256" key="2">
    <source>
        <dbReference type="SAM" id="SignalP"/>
    </source>
</evidence>
<dbReference type="InterPro" id="IPR012338">
    <property type="entry name" value="Beta-lactam/transpept-like"/>
</dbReference>
<dbReference type="EC" id="3.-.-.-" evidence="4"/>
<dbReference type="SUPFAM" id="SSF56601">
    <property type="entry name" value="beta-lactamase/transpeptidase-like"/>
    <property type="match status" value="1"/>
</dbReference>
<keyword evidence="5" id="KW-1185">Reference proteome</keyword>
<dbReference type="RefSeq" id="WP_367854781.1">
    <property type="nucleotide sequence ID" value="NZ_JBFOHK010000003.1"/>
</dbReference>
<sequence length="653" mass="71029">MSRPLRLFLCALLSMLATAAMAQIEIRPLPEHAPPKPVPLGARELDAQDAEAWLDGLMPYALKKNDLAAAVVVIVKDGQVLLAKGYGHADVAAGKPVDPATTLFRMGSISKLFTWTAVMQLVEQGKLDLDADVNTYLDFRIPPRDGKPVTLRELMTHTAGFEETIRNLFASDARHFLGNAAWVKEWVPERVYAPDKLPAYSNYGAALAGYIVQRVSGQPFDDYVEQHILAPLGMQYASFRQPLPKALASHMALGYARAGAPPRSFELVNAAAAGALSASGEAMARFMLAQLQGGSYGGAQILAPATVRQMQDYSRAAVPGLRAMALGWYHMDRNGQVIIGHAGDTQWFHSELALYPQQGVGVFVAIDGRDDGGLRGQLLDGFTDRYFPAPPEVPQPALASARKDGALLAGRYASSRASVSNFMAMAGLFSQVRIEQDRNGDLVTPDFRNLAGAPRHWREVAPFLWRDVDGRERLGAKLEHGQVRWLSIDAVSPVLVFLPVSGWHSAAWNLPLLGLIVLVFALVALLWPVAALVRRACGKPFALAGRSRLWYRLSRVAAIAQLLFYAGWLWVLLRLQADIASLGSGFDAALRLIQLAGLLAVAGIAAAAMNAWHAWHAPGGWWRKLNSVALLLACLATLWFIGSLHLLGLHLDY</sequence>
<accession>A0ABV3QFU9</accession>
<gene>
    <name evidence="4" type="ORF">ABQJ54_13250</name>
</gene>
<protein>
    <submittedName>
        <fullName evidence="4">Serine hydrolase domain-containing protein</fullName>
        <ecNumber evidence="4">3.-.-.-</ecNumber>
    </submittedName>
</protein>
<feature type="transmembrane region" description="Helical" evidence="1">
    <location>
        <begin position="553"/>
        <end position="573"/>
    </location>
</feature>
<keyword evidence="2" id="KW-0732">Signal</keyword>
<dbReference type="InterPro" id="IPR001466">
    <property type="entry name" value="Beta-lactam-related"/>
</dbReference>
<keyword evidence="1" id="KW-1133">Transmembrane helix</keyword>
<comment type="caution">
    <text evidence="4">The sequence shown here is derived from an EMBL/GenBank/DDBJ whole genome shotgun (WGS) entry which is preliminary data.</text>
</comment>
<dbReference type="Proteomes" id="UP001556220">
    <property type="component" value="Unassembled WGS sequence"/>
</dbReference>
<feature type="chain" id="PRO_5046829439" evidence="2">
    <location>
        <begin position="23"/>
        <end position="653"/>
    </location>
</feature>
<organism evidence="4 5">
    <name type="scientific">Rhodanobacter lycopersici</name>
    <dbReference type="NCBI Taxonomy" id="3162487"/>
    <lineage>
        <taxon>Bacteria</taxon>
        <taxon>Pseudomonadati</taxon>
        <taxon>Pseudomonadota</taxon>
        <taxon>Gammaproteobacteria</taxon>
        <taxon>Lysobacterales</taxon>
        <taxon>Rhodanobacteraceae</taxon>
        <taxon>Rhodanobacter</taxon>
    </lineage>
</organism>
<reference evidence="4 5" key="1">
    <citation type="submission" date="2024-06" db="EMBL/GenBank/DDBJ databases">
        <authorList>
            <person name="Woo H."/>
        </authorList>
    </citation>
    <scope>NUCLEOTIDE SEQUENCE [LARGE SCALE GENOMIC DNA]</scope>
    <source>
        <strain evidence="4 5">Si-c</strain>
    </source>
</reference>
<feature type="domain" description="Beta-lactamase-related" evidence="3">
    <location>
        <begin position="63"/>
        <end position="368"/>
    </location>
</feature>
<dbReference type="Gene3D" id="3.40.710.10">
    <property type="entry name" value="DD-peptidase/beta-lactamase superfamily"/>
    <property type="match status" value="1"/>
</dbReference>
<keyword evidence="1" id="KW-0812">Transmembrane</keyword>
<proteinExistence type="predicted"/>
<keyword evidence="4" id="KW-0378">Hydrolase</keyword>
<dbReference type="Pfam" id="PF00144">
    <property type="entry name" value="Beta-lactamase"/>
    <property type="match status" value="1"/>
</dbReference>
<evidence type="ECO:0000313" key="5">
    <source>
        <dbReference type="Proteomes" id="UP001556220"/>
    </source>
</evidence>
<feature type="transmembrane region" description="Helical" evidence="1">
    <location>
        <begin position="593"/>
        <end position="615"/>
    </location>
</feature>
<evidence type="ECO:0000256" key="1">
    <source>
        <dbReference type="SAM" id="Phobius"/>
    </source>
</evidence>
<name>A0ABV3QFU9_9GAMM</name>
<dbReference type="PANTHER" id="PTHR46825:SF9">
    <property type="entry name" value="BETA-LACTAMASE-RELATED DOMAIN-CONTAINING PROTEIN"/>
    <property type="match status" value="1"/>
</dbReference>
<feature type="signal peptide" evidence="2">
    <location>
        <begin position="1"/>
        <end position="22"/>
    </location>
</feature>
<evidence type="ECO:0000259" key="3">
    <source>
        <dbReference type="Pfam" id="PF00144"/>
    </source>
</evidence>
<dbReference type="PANTHER" id="PTHR46825">
    <property type="entry name" value="D-ALANYL-D-ALANINE-CARBOXYPEPTIDASE/ENDOPEPTIDASE AMPH"/>
    <property type="match status" value="1"/>
</dbReference>
<evidence type="ECO:0000313" key="4">
    <source>
        <dbReference type="EMBL" id="MEW9572720.1"/>
    </source>
</evidence>
<dbReference type="GO" id="GO:0016787">
    <property type="term" value="F:hydrolase activity"/>
    <property type="evidence" value="ECO:0007669"/>
    <property type="project" value="UniProtKB-KW"/>
</dbReference>
<dbReference type="EMBL" id="JBFOHK010000003">
    <property type="protein sequence ID" value="MEW9572720.1"/>
    <property type="molecule type" value="Genomic_DNA"/>
</dbReference>